<evidence type="ECO:0000256" key="1">
    <source>
        <dbReference type="SAM" id="Phobius"/>
    </source>
</evidence>
<reference evidence="2 3" key="1">
    <citation type="submission" date="2017-07" db="EMBL/GenBank/DDBJ databases">
        <title>Flavobacterium cyanobacteriorum sp. nov., isolated from cyanobacterial aggregates in a eutrophic lake.</title>
        <authorList>
            <person name="Cai H."/>
        </authorList>
    </citation>
    <scope>NUCLEOTIDE SEQUENCE [LARGE SCALE GENOMIC DNA]</scope>
    <source>
        <strain evidence="2 3">TH167</strain>
    </source>
</reference>
<evidence type="ECO:0008006" key="4">
    <source>
        <dbReference type="Google" id="ProtNLM"/>
    </source>
</evidence>
<name>A0A255ZVQ2_9FLAO</name>
<dbReference type="RefSeq" id="WP_094485821.1">
    <property type="nucleotide sequence ID" value="NZ_NOXX01000179.1"/>
</dbReference>
<keyword evidence="1" id="KW-1133">Transmembrane helix</keyword>
<sequence length="147" mass="17097">MKTNASRYVLLAFACFIAFILYFVVKVQIDSKYDHELMLEDYYRQEKKINKQFEEESAVSASEEPIFRQTNVSLEIDFQAKSENISGTASFLRPSSKKADFTIPIQLKAGESLVIPRGKLQTGLWYITLEWQQNGKQLRIKKELYLN</sequence>
<keyword evidence="3" id="KW-1185">Reference proteome</keyword>
<dbReference type="Proteomes" id="UP000216035">
    <property type="component" value="Unassembled WGS sequence"/>
</dbReference>
<dbReference type="Pfam" id="PF05751">
    <property type="entry name" value="FixH"/>
    <property type="match status" value="1"/>
</dbReference>
<protein>
    <recommendedName>
        <fullName evidence="4">Nitrogen fixation protein FixH</fullName>
    </recommendedName>
</protein>
<keyword evidence="1" id="KW-0472">Membrane</keyword>
<dbReference type="OrthoDB" id="1493774at2"/>
<evidence type="ECO:0000313" key="3">
    <source>
        <dbReference type="Proteomes" id="UP000216035"/>
    </source>
</evidence>
<keyword evidence="1" id="KW-0812">Transmembrane</keyword>
<gene>
    <name evidence="2" type="ORF">CHX27_05815</name>
</gene>
<accession>A0A255ZVQ2</accession>
<evidence type="ECO:0000313" key="2">
    <source>
        <dbReference type="EMBL" id="OYQ45578.1"/>
    </source>
</evidence>
<dbReference type="EMBL" id="NOXX01000179">
    <property type="protein sequence ID" value="OYQ45578.1"/>
    <property type="molecule type" value="Genomic_DNA"/>
</dbReference>
<comment type="caution">
    <text evidence="2">The sequence shown here is derived from an EMBL/GenBank/DDBJ whole genome shotgun (WGS) entry which is preliminary data.</text>
</comment>
<proteinExistence type="predicted"/>
<dbReference type="InterPro" id="IPR008620">
    <property type="entry name" value="FixH"/>
</dbReference>
<feature type="transmembrane region" description="Helical" evidence="1">
    <location>
        <begin position="6"/>
        <end position="25"/>
    </location>
</feature>
<organism evidence="2 3">
    <name type="scientific">Flavobacterium aurantiibacter</name>
    <dbReference type="NCBI Taxonomy" id="2023067"/>
    <lineage>
        <taxon>Bacteria</taxon>
        <taxon>Pseudomonadati</taxon>
        <taxon>Bacteroidota</taxon>
        <taxon>Flavobacteriia</taxon>
        <taxon>Flavobacteriales</taxon>
        <taxon>Flavobacteriaceae</taxon>
        <taxon>Flavobacterium</taxon>
    </lineage>
</organism>
<dbReference type="AlphaFoldDB" id="A0A255ZVQ2"/>